<accession>A0A2K6SS83</accession>
<gene>
    <name evidence="1" type="primary">ZNF772</name>
</gene>
<keyword evidence="2" id="KW-1185">Reference proteome</keyword>
<dbReference type="Proteomes" id="UP000233220">
    <property type="component" value="Unplaced"/>
</dbReference>
<evidence type="ECO:0000313" key="2">
    <source>
        <dbReference type="Proteomes" id="UP000233220"/>
    </source>
</evidence>
<evidence type="ECO:0000313" key="1">
    <source>
        <dbReference type="Ensembl" id="ENSSBOP00000010221.1"/>
    </source>
</evidence>
<reference evidence="1" key="2">
    <citation type="submission" date="2025-09" db="UniProtKB">
        <authorList>
            <consortium name="Ensembl"/>
        </authorList>
    </citation>
    <scope>IDENTIFICATION</scope>
</reference>
<organism evidence="1 2">
    <name type="scientific">Saimiri boliviensis boliviensis</name>
    <name type="common">Bolivian squirrel monkey</name>
    <dbReference type="NCBI Taxonomy" id="39432"/>
    <lineage>
        <taxon>Eukaryota</taxon>
        <taxon>Metazoa</taxon>
        <taxon>Chordata</taxon>
        <taxon>Craniata</taxon>
        <taxon>Vertebrata</taxon>
        <taxon>Euteleostomi</taxon>
        <taxon>Mammalia</taxon>
        <taxon>Eutheria</taxon>
        <taxon>Euarchontoglires</taxon>
        <taxon>Primates</taxon>
        <taxon>Haplorrhini</taxon>
        <taxon>Platyrrhini</taxon>
        <taxon>Cebidae</taxon>
        <taxon>Saimiriinae</taxon>
        <taxon>Saimiri</taxon>
    </lineage>
</organism>
<dbReference type="AlphaFoldDB" id="A0A2K6SS83"/>
<sequence>MAAAAPTGQAQLPMNSEVIMDTIQVVGLEQRMKRYLLSRAFL</sequence>
<dbReference type="GeneTree" id="ENSGT00940000154734"/>
<name>A0A2K6SS83_SAIBB</name>
<dbReference type="Ensembl" id="ENSSBOT00000026993.1">
    <property type="protein sequence ID" value="ENSSBOP00000010221.1"/>
    <property type="gene ID" value="ENSSBOG00000021951.1"/>
</dbReference>
<proteinExistence type="predicted"/>
<protein>
    <submittedName>
        <fullName evidence="1">Zinc finger protein 772</fullName>
    </submittedName>
</protein>
<reference evidence="1" key="1">
    <citation type="submission" date="2025-08" db="UniProtKB">
        <authorList>
            <consortium name="Ensembl"/>
        </authorList>
    </citation>
    <scope>IDENTIFICATION</scope>
</reference>